<comment type="caution">
    <text evidence="2">The sequence shown here is derived from an EMBL/GenBank/DDBJ whole genome shotgun (WGS) entry which is preliminary data.</text>
</comment>
<dbReference type="SUPFAM" id="SSF56601">
    <property type="entry name" value="beta-lactamase/transpeptidase-like"/>
    <property type="match status" value="1"/>
</dbReference>
<evidence type="ECO:0000259" key="1">
    <source>
        <dbReference type="Pfam" id="PF00144"/>
    </source>
</evidence>
<keyword evidence="3" id="KW-1185">Reference proteome</keyword>
<proteinExistence type="predicted"/>
<dbReference type="PANTHER" id="PTHR43283:SF18">
    <property type="match status" value="1"/>
</dbReference>
<dbReference type="OrthoDB" id="5705574at2"/>
<dbReference type="InterPro" id="IPR012338">
    <property type="entry name" value="Beta-lactam/transpept-like"/>
</dbReference>
<reference evidence="2 3" key="1">
    <citation type="submission" date="2019-06" db="EMBL/GenBank/DDBJ databases">
        <authorList>
            <person name="Lee I."/>
            <person name="Jang G.I."/>
            <person name="Hwang C.Y."/>
        </authorList>
    </citation>
    <scope>NUCLEOTIDE SEQUENCE [LARGE SCALE GENOMIC DNA]</scope>
    <source>
        <strain evidence="2 3">PAMC 28131</strain>
    </source>
</reference>
<dbReference type="AlphaFoldDB" id="A0A501XQY3"/>
<dbReference type="PANTHER" id="PTHR43283">
    <property type="entry name" value="BETA-LACTAMASE-RELATED"/>
    <property type="match status" value="1"/>
</dbReference>
<dbReference type="Gene3D" id="3.40.710.10">
    <property type="entry name" value="DD-peptidase/beta-lactamase superfamily"/>
    <property type="match status" value="1"/>
</dbReference>
<dbReference type="EMBL" id="VFSU01000015">
    <property type="protein sequence ID" value="TPE62970.1"/>
    <property type="molecule type" value="Genomic_DNA"/>
</dbReference>
<dbReference type="InterPro" id="IPR050789">
    <property type="entry name" value="Diverse_Enzym_Activities"/>
</dbReference>
<organism evidence="2 3">
    <name type="scientific">Sandaracinobacter neustonicus</name>
    <dbReference type="NCBI Taxonomy" id="1715348"/>
    <lineage>
        <taxon>Bacteria</taxon>
        <taxon>Pseudomonadati</taxon>
        <taxon>Pseudomonadota</taxon>
        <taxon>Alphaproteobacteria</taxon>
        <taxon>Sphingomonadales</taxon>
        <taxon>Sphingosinicellaceae</taxon>
        <taxon>Sandaracinobacter</taxon>
    </lineage>
</organism>
<evidence type="ECO:0000313" key="3">
    <source>
        <dbReference type="Proteomes" id="UP000319897"/>
    </source>
</evidence>
<dbReference type="RefSeq" id="WP_140927261.1">
    <property type="nucleotide sequence ID" value="NZ_VFSU01000015.1"/>
</dbReference>
<gene>
    <name evidence="2" type="ORF">FJQ54_04660</name>
</gene>
<name>A0A501XQY3_9SPHN</name>
<dbReference type="InterPro" id="IPR001466">
    <property type="entry name" value="Beta-lactam-related"/>
</dbReference>
<sequence>MKRALYVLLAMSLAVVVYWLVAPRQTTVSDQAPDFDSFVAALMEEGAIPGMAIAVVKDREIVHLRGYGFADVSSRTPMTPDTPMNIASISKPILGIVLLQLYDKGLLDLDADINPLLPFSVKNPHASGEPISIRQLATHTSGIADYYDTADYQPGADSPTKLNDYLRGLLSPEGARYADGAHYLDAKPGTLREYSNPGAGVAGAVAEAAGGAPLAALAKANVFEPLGMANSSWLIDDYPAGKLATRYEVSQCLPYTDVCASSVEPKLNFLIGKLFRPTEADRGLSAYPQFGNPNYPDGGVNSSARDLALLAQSLLAQGKTGSGALLSRASFEEMLKLQLPPDIDDRQRFFWRDRDGLTGHSGSDKGVYTSFYFDPEEGDAIIVLMNRTPDLKTEDAMASVLKRARTDFWDN</sequence>
<dbReference type="Proteomes" id="UP000319897">
    <property type="component" value="Unassembled WGS sequence"/>
</dbReference>
<protein>
    <submittedName>
        <fullName evidence="2">Beta-lactamase family protein</fullName>
    </submittedName>
</protein>
<feature type="domain" description="Beta-lactamase-related" evidence="1">
    <location>
        <begin position="35"/>
        <end position="396"/>
    </location>
</feature>
<dbReference type="Pfam" id="PF00144">
    <property type="entry name" value="Beta-lactamase"/>
    <property type="match status" value="1"/>
</dbReference>
<accession>A0A501XQY3</accession>
<evidence type="ECO:0000313" key="2">
    <source>
        <dbReference type="EMBL" id="TPE62970.1"/>
    </source>
</evidence>